<feature type="region of interest" description="Disordered" evidence="3">
    <location>
        <begin position="1"/>
        <end position="33"/>
    </location>
</feature>
<dbReference type="NCBIfam" id="NF033497">
    <property type="entry name" value="rubre_like_arch"/>
    <property type="match status" value="1"/>
</dbReference>
<dbReference type="AlphaFoldDB" id="A0A554NGP7"/>
<sequence>MSRSQRDILSCNNPARPVQHPGYRATEERHRMRRLTDSRRPLGSAVSTYSPVVSSGLTEKAGCTTRYHTTSSRLRPENGRQAKKSNPQRCYCVALPIQGMESLERPVSEVMTEPIRSVPPETPVSELATILLEESIGSVVVAEADGIVTKTDLLTEISSSNFTTPASELMTDPMVTVSRDADVQTAIDRMDEYEIKRVVVEDGTEAVGIVSTTDVREALTTDFDSVISMFAGATGADAEDTYECLSCGERVTAASKPGTCDACDSPVRNISMPRD</sequence>
<protein>
    <recommendedName>
        <fullName evidence="4">CBS domain-containing protein</fullName>
    </recommendedName>
</protein>
<keyword evidence="6" id="KW-1185">Reference proteome</keyword>
<feature type="domain" description="CBS" evidence="4">
    <location>
        <begin position="170"/>
        <end position="225"/>
    </location>
</feature>
<keyword evidence="1 2" id="KW-0129">CBS domain</keyword>
<dbReference type="Pfam" id="PF23455">
    <property type="entry name" value="DUF7129"/>
    <property type="match status" value="1"/>
</dbReference>
<evidence type="ECO:0000256" key="3">
    <source>
        <dbReference type="SAM" id="MobiDB-lite"/>
    </source>
</evidence>
<dbReference type="Proteomes" id="UP000319894">
    <property type="component" value="Unassembled WGS sequence"/>
</dbReference>
<dbReference type="Gene3D" id="3.10.580.10">
    <property type="entry name" value="CBS-domain"/>
    <property type="match status" value="1"/>
</dbReference>
<dbReference type="EMBL" id="QMDX01000001">
    <property type="protein sequence ID" value="TSD16160.1"/>
    <property type="molecule type" value="Genomic_DNA"/>
</dbReference>
<reference evidence="5 6" key="1">
    <citation type="submission" date="2018-06" db="EMBL/GenBank/DDBJ databases">
        <title>Natronomonas sp. F16-60 a new haloarchaeon isolated from a solar saltern of Isla Cristina, Huelva, Spain.</title>
        <authorList>
            <person name="Duran-Viseras A."/>
            <person name="Sanchez-Porro C."/>
            <person name="Ventosa A."/>
        </authorList>
    </citation>
    <scope>NUCLEOTIDE SEQUENCE [LARGE SCALE GENOMIC DNA]</scope>
    <source>
        <strain evidence="5 6">F16-60</strain>
    </source>
</reference>
<proteinExistence type="predicted"/>
<dbReference type="PANTHER" id="PTHR43080">
    <property type="entry name" value="CBS DOMAIN-CONTAINING PROTEIN CBSX3, MITOCHONDRIAL"/>
    <property type="match status" value="1"/>
</dbReference>
<dbReference type="PANTHER" id="PTHR43080:SF2">
    <property type="entry name" value="CBS DOMAIN-CONTAINING PROTEIN"/>
    <property type="match status" value="1"/>
</dbReference>
<dbReference type="InterPro" id="IPR046342">
    <property type="entry name" value="CBS_dom_sf"/>
</dbReference>
<evidence type="ECO:0000313" key="6">
    <source>
        <dbReference type="Proteomes" id="UP000319894"/>
    </source>
</evidence>
<dbReference type="SUPFAM" id="SSF54631">
    <property type="entry name" value="CBS-domain pair"/>
    <property type="match status" value="1"/>
</dbReference>
<evidence type="ECO:0000256" key="1">
    <source>
        <dbReference type="ARBA" id="ARBA00023122"/>
    </source>
</evidence>
<dbReference type="InterPro" id="IPR051257">
    <property type="entry name" value="Diverse_CBS-Domain"/>
</dbReference>
<dbReference type="InterPro" id="IPR000644">
    <property type="entry name" value="CBS_dom"/>
</dbReference>
<gene>
    <name evidence="5" type="ORF">DP107_03055</name>
</gene>
<dbReference type="Pfam" id="PF00571">
    <property type="entry name" value="CBS"/>
    <property type="match status" value="2"/>
</dbReference>
<name>A0A554NGP7_9EURY</name>
<dbReference type="InterPro" id="IPR055553">
    <property type="entry name" value="DUF7129"/>
</dbReference>
<organism evidence="5 6">
    <name type="scientific">Haloglomus irregulare</name>
    <dbReference type="NCBI Taxonomy" id="2234134"/>
    <lineage>
        <taxon>Archaea</taxon>
        <taxon>Methanobacteriati</taxon>
        <taxon>Methanobacteriota</taxon>
        <taxon>Stenosarchaea group</taxon>
        <taxon>Halobacteria</taxon>
        <taxon>Halobacteriales</taxon>
        <taxon>Natronomonadaceae</taxon>
        <taxon>Haloglomus</taxon>
    </lineage>
</organism>
<dbReference type="InParanoid" id="A0A554NGP7"/>
<dbReference type="SMART" id="SM00116">
    <property type="entry name" value="CBS"/>
    <property type="match status" value="2"/>
</dbReference>
<accession>A0A554NGP7</accession>
<evidence type="ECO:0000259" key="4">
    <source>
        <dbReference type="PROSITE" id="PS51371"/>
    </source>
</evidence>
<evidence type="ECO:0000256" key="2">
    <source>
        <dbReference type="PROSITE-ProRule" id="PRU00703"/>
    </source>
</evidence>
<dbReference type="PROSITE" id="PS51371">
    <property type="entry name" value="CBS"/>
    <property type="match status" value="1"/>
</dbReference>
<evidence type="ECO:0000313" key="5">
    <source>
        <dbReference type="EMBL" id="TSD16160.1"/>
    </source>
</evidence>
<comment type="caution">
    <text evidence="5">The sequence shown here is derived from an EMBL/GenBank/DDBJ whole genome shotgun (WGS) entry which is preliminary data.</text>
</comment>